<sequence>MCDCTRITRSQFSSIDISLYFKLIPSNVRLHQNHTITIQYNEVLRMLCQMC</sequence>
<gene>
    <name evidence="1" type="ORF">HanXRQr2_Chr13g0570241</name>
</gene>
<dbReference type="Proteomes" id="UP000215914">
    <property type="component" value="Unassembled WGS sequence"/>
</dbReference>
<dbReference type="AlphaFoldDB" id="A0A9K3EF67"/>
<proteinExistence type="predicted"/>
<keyword evidence="2" id="KW-1185">Reference proteome</keyword>
<comment type="caution">
    <text evidence="1">The sequence shown here is derived from an EMBL/GenBank/DDBJ whole genome shotgun (WGS) entry which is preliminary data.</text>
</comment>
<organism evidence="1 2">
    <name type="scientific">Helianthus annuus</name>
    <name type="common">Common sunflower</name>
    <dbReference type="NCBI Taxonomy" id="4232"/>
    <lineage>
        <taxon>Eukaryota</taxon>
        <taxon>Viridiplantae</taxon>
        <taxon>Streptophyta</taxon>
        <taxon>Embryophyta</taxon>
        <taxon>Tracheophyta</taxon>
        <taxon>Spermatophyta</taxon>
        <taxon>Magnoliopsida</taxon>
        <taxon>eudicotyledons</taxon>
        <taxon>Gunneridae</taxon>
        <taxon>Pentapetalae</taxon>
        <taxon>asterids</taxon>
        <taxon>campanulids</taxon>
        <taxon>Asterales</taxon>
        <taxon>Asteraceae</taxon>
        <taxon>Asteroideae</taxon>
        <taxon>Heliantheae alliance</taxon>
        <taxon>Heliantheae</taxon>
        <taxon>Helianthus</taxon>
    </lineage>
</organism>
<evidence type="ECO:0000313" key="1">
    <source>
        <dbReference type="EMBL" id="KAF5771893.1"/>
    </source>
</evidence>
<accession>A0A9K3EF67</accession>
<protein>
    <submittedName>
        <fullName evidence="1">Uncharacterized protein</fullName>
    </submittedName>
</protein>
<name>A0A9K3EF67_HELAN</name>
<evidence type="ECO:0000313" key="2">
    <source>
        <dbReference type="Proteomes" id="UP000215914"/>
    </source>
</evidence>
<dbReference type="Gramene" id="mRNA:HanXRQr2_Chr13g0570241">
    <property type="protein sequence ID" value="CDS:HanXRQr2_Chr13g0570241.1"/>
    <property type="gene ID" value="HanXRQr2_Chr13g0570241"/>
</dbReference>
<reference evidence="1" key="1">
    <citation type="journal article" date="2017" name="Nature">
        <title>The sunflower genome provides insights into oil metabolism, flowering and Asterid evolution.</title>
        <authorList>
            <person name="Badouin H."/>
            <person name="Gouzy J."/>
            <person name="Grassa C.J."/>
            <person name="Murat F."/>
            <person name="Staton S.E."/>
            <person name="Cottret L."/>
            <person name="Lelandais-Briere C."/>
            <person name="Owens G.L."/>
            <person name="Carrere S."/>
            <person name="Mayjonade B."/>
            <person name="Legrand L."/>
            <person name="Gill N."/>
            <person name="Kane N.C."/>
            <person name="Bowers J.E."/>
            <person name="Hubner S."/>
            <person name="Bellec A."/>
            <person name="Berard A."/>
            <person name="Berges H."/>
            <person name="Blanchet N."/>
            <person name="Boniface M.C."/>
            <person name="Brunel D."/>
            <person name="Catrice O."/>
            <person name="Chaidir N."/>
            <person name="Claudel C."/>
            <person name="Donnadieu C."/>
            <person name="Faraut T."/>
            <person name="Fievet G."/>
            <person name="Helmstetter N."/>
            <person name="King M."/>
            <person name="Knapp S.J."/>
            <person name="Lai Z."/>
            <person name="Le Paslier M.C."/>
            <person name="Lippi Y."/>
            <person name="Lorenzon L."/>
            <person name="Mandel J.R."/>
            <person name="Marage G."/>
            <person name="Marchand G."/>
            <person name="Marquand E."/>
            <person name="Bret-Mestries E."/>
            <person name="Morien E."/>
            <person name="Nambeesan S."/>
            <person name="Nguyen T."/>
            <person name="Pegot-Espagnet P."/>
            <person name="Pouilly N."/>
            <person name="Raftis F."/>
            <person name="Sallet E."/>
            <person name="Schiex T."/>
            <person name="Thomas J."/>
            <person name="Vandecasteele C."/>
            <person name="Vares D."/>
            <person name="Vear F."/>
            <person name="Vautrin S."/>
            <person name="Crespi M."/>
            <person name="Mangin B."/>
            <person name="Burke J.M."/>
            <person name="Salse J."/>
            <person name="Munos S."/>
            <person name="Vincourt P."/>
            <person name="Rieseberg L.H."/>
            <person name="Langlade N.B."/>
        </authorList>
    </citation>
    <scope>NUCLEOTIDE SEQUENCE</scope>
    <source>
        <tissue evidence="1">Leaves</tissue>
    </source>
</reference>
<reference evidence="1" key="2">
    <citation type="submission" date="2020-06" db="EMBL/GenBank/DDBJ databases">
        <title>Helianthus annuus Genome sequencing and assembly Release 2.</title>
        <authorList>
            <person name="Gouzy J."/>
            <person name="Langlade N."/>
            <person name="Munos S."/>
        </authorList>
    </citation>
    <scope>NUCLEOTIDE SEQUENCE</scope>
    <source>
        <tissue evidence="1">Leaves</tissue>
    </source>
</reference>
<dbReference type="EMBL" id="MNCJ02000328">
    <property type="protein sequence ID" value="KAF5771893.1"/>
    <property type="molecule type" value="Genomic_DNA"/>
</dbReference>